<dbReference type="OrthoDB" id="10258631at2759"/>
<evidence type="ECO:0000256" key="1">
    <source>
        <dbReference type="ARBA" id="ARBA00001946"/>
    </source>
</evidence>
<dbReference type="PANTHER" id="PTHR45852">
    <property type="entry name" value="SER/THR-PROTEIN KINASE RIO2"/>
    <property type="match status" value="1"/>
</dbReference>
<dbReference type="SMART" id="SM00090">
    <property type="entry name" value="RIO"/>
    <property type="match status" value="1"/>
</dbReference>
<keyword evidence="18" id="KW-1185">Reference proteome</keyword>
<accession>A0A2Z7CAS1</accession>
<dbReference type="InterPro" id="IPR018934">
    <property type="entry name" value="RIO_dom"/>
</dbReference>
<dbReference type="InterPro" id="IPR036390">
    <property type="entry name" value="WH_DNA-bd_sf"/>
</dbReference>
<evidence type="ECO:0000256" key="3">
    <source>
        <dbReference type="ARBA" id="ARBA00012513"/>
    </source>
</evidence>
<evidence type="ECO:0000256" key="9">
    <source>
        <dbReference type="ARBA" id="ARBA00022840"/>
    </source>
</evidence>
<comment type="catalytic activity">
    <reaction evidence="11">
        <text>L-threonyl-[protein] + ATP = O-phospho-L-threonyl-[protein] + ADP + H(+)</text>
        <dbReference type="Rhea" id="RHEA:46608"/>
        <dbReference type="Rhea" id="RHEA-COMP:11060"/>
        <dbReference type="Rhea" id="RHEA-COMP:11605"/>
        <dbReference type="ChEBI" id="CHEBI:15378"/>
        <dbReference type="ChEBI" id="CHEBI:30013"/>
        <dbReference type="ChEBI" id="CHEBI:30616"/>
        <dbReference type="ChEBI" id="CHEBI:61977"/>
        <dbReference type="ChEBI" id="CHEBI:456216"/>
        <dbReference type="EC" id="2.7.11.1"/>
    </reaction>
</comment>
<dbReference type="PANTHER" id="PTHR45852:SF1">
    <property type="entry name" value="SERINE_THREONINE-PROTEIN KINASE RIO2"/>
    <property type="match status" value="1"/>
</dbReference>
<evidence type="ECO:0000256" key="15">
    <source>
        <dbReference type="SAM" id="MobiDB-lite"/>
    </source>
</evidence>
<keyword evidence="9" id="KW-0067">ATP-binding</keyword>
<feature type="compositionally biased region" description="Basic and acidic residues" evidence="15">
    <location>
        <begin position="427"/>
        <end position="436"/>
    </location>
</feature>
<feature type="compositionally biased region" description="Basic residues" evidence="15">
    <location>
        <begin position="471"/>
        <end position="482"/>
    </location>
</feature>
<dbReference type="GO" id="GO:0005634">
    <property type="term" value="C:nucleus"/>
    <property type="evidence" value="ECO:0007669"/>
    <property type="project" value="TreeGrafter"/>
</dbReference>
<evidence type="ECO:0000313" key="18">
    <source>
        <dbReference type="Proteomes" id="UP000250235"/>
    </source>
</evidence>
<evidence type="ECO:0000256" key="7">
    <source>
        <dbReference type="ARBA" id="ARBA00022741"/>
    </source>
</evidence>
<feature type="region of interest" description="Disordered" evidence="15">
    <location>
        <begin position="336"/>
        <end position="357"/>
    </location>
</feature>
<evidence type="ECO:0000256" key="14">
    <source>
        <dbReference type="ARBA" id="ARBA00068837"/>
    </source>
</evidence>
<dbReference type="GO" id="GO:0030688">
    <property type="term" value="C:preribosome, small subunit precursor"/>
    <property type="evidence" value="ECO:0007669"/>
    <property type="project" value="TreeGrafter"/>
</dbReference>
<evidence type="ECO:0000256" key="13">
    <source>
        <dbReference type="ARBA" id="ARBA00068353"/>
    </source>
</evidence>
<dbReference type="InterPro" id="IPR030484">
    <property type="entry name" value="Rio2"/>
</dbReference>
<dbReference type="GO" id="GO:0030490">
    <property type="term" value="P:maturation of SSU-rRNA"/>
    <property type="evidence" value="ECO:0007669"/>
    <property type="project" value="TreeGrafter"/>
</dbReference>
<feature type="region of interest" description="Disordered" evidence="15">
    <location>
        <begin position="397"/>
        <end position="482"/>
    </location>
</feature>
<dbReference type="InterPro" id="IPR000687">
    <property type="entry name" value="RIO_kinase"/>
</dbReference>
<organism evidence="17 18">
    <name type="scientific">Dorcoceras hygrometricum</name>
    <dbReference type="NCBI Taxonomy" id="472368"/>
    <lineage>
        <taxon>Eukaryota</taxon>
        <taxon>Viridiplantae</taxon>
        <taxon>Streptophyta</taxon>
        <taxon>Embryophyta</taxon>
        <taxon>Tracheophyta</taxon>
        <taxon>Spermatophyta</taxon>
        <taxon>Magnoliopsida</taxon>
        <taxon>eudicotyledons</taxon>
        <taxon>Gunneridae</taxon>
        <taxon>Pentapetalae</taxon>
        <taxon>asterids</taxon>
        <taxon>lamiids</taxon>
        <taxon>Lamiales</taxon>
        <taxon>Gesneriaceae</taxon>
        <taxon>Didymocarpoideae</taxon>
        <taxon>Trichosporeae</taxon>
        <taxon>Loxocarpinae</taxon>
        <taxon>Dorcoceras</taxon>
    </lineage>
</organism>
<dbReference type="CDD" id="cd05144">
    <property type="entry name" value="RIO2_C"/>
    <property type="match status" value="1"/>
</dbReference>
<dbReference type="InterPro" id="IPR011009">
    <property type="entry name" value="Kinase-like_dom_sf"/>
</dbReference>
<dbReference type="GO" id="GO:0004674">
    <property type="term" value="F:protein serine/threonine kinase activity"/>
    <property type="evidence" value="ECO:0007669"/>
    <property type="project" value="UniProtKB-KW"/>
</dbReference>
<dbReference type="Gene3D" id="1.10.510.10">
    <property type="entry name" value="Transferase(Phosphotransferase) domain 1"/>
    <property type="match status" value="1"/>
</dbReference>
<sequence length="482" mass="54819">MKLNVDALRYLSKDDFRVLTAVEMGMRNHEIVPWELIDRIASLKHGGTYKVLRNLLKHKLLHHDSSKYDGFRLTYLGYDFLAIKTLVNRGVFDAVGRQIGVGKESDIFEVATEDGTILVMKLHRLGRTSFRAVKSKRDYLRHRSSYNWLYLSRLAALKEFAFMKALDEHGFPVPHAVDCNRHCVIMSRIQGYPLVQVKQFQNPDVVFETILGLIVRLAEHGLIHCDFNEFNIMVDDDEKVTMIDFPQMVSVSHRNAEMYFDRDIECIFKFFGKRFNLSFNEPEVANDDDLEVDSDEGCRPQFSDIRKVSGFLDKELEASGFTRKDQDDIEKFIDVDVEKDPSSDSEGSDDGDTLKGAIEGSLSNFESLCLNGKEGDLKLDCSEDTCGGNMQIGHEATEDGLAEPKNDARVETPAGCDSGSEEEEQEHDSKNPELIKRLSKQRKRAVQSARGRRKAITSRNTYKDKGGKSSHNSKIHKQLSSW</sequence>
<dbReference type="Gene3D" id="1.10.10.10">
    <property type="entry name" value="Winged helix-like DNA-binding domain superfamily/Winged helix DNA-binding domain"/>
    <property type="match status" value="1"/>
</dbReference>
<keyword evidence="5" id="KW-0808">Transferase</keyword>
<evidence type="ECO:0000313" key="17">
    <source>
        <dbReference type="EMBL" id="KZV44141.1"/>
    </source>
</evidence>
<comment type="similarity">
    <text evidence="2">Belongs to the protein kinase superfamily. RIO-type Ser/Thr kinase family.</text>
</comment>
<dbReference type="Pfam" id="PF01163">
    <property type="entry name" value="RIO1"/>
    <property type="match status" value="1"/>
</dbReference>
<reference evidence="17 18" key="1">
    <citation type="journal article" date="2015" name="Proc. Natl. Acad. Sci. U.S.A.">
        <title>The resurrection genome of Boea hygrometrica: A blueprint for survival of dehydration.</title>
        <authorList>
            <person name="Xiao L."/>
            <person name="Yang G."/>
            <person name="Zhang L."/>
            <person name="Yang X."/>
            <person name="Zhao S."/>
            <person name="Ji Z."/>
            <person name="Zhou Q."/>
            <person name="Hu M."/>
            <person name="Wang Y."/>
            <person name="Chen M."/>
            <person name="Xu Y."/>
            <person name="Jin H."/>
            <person name="Xiao X."/>
            <person name="Hu G."/>
            <person name="Bao F."/>
            <person name="Hu Y."/>
            <person name="Wan P."/>
            <person name="Li L."/>
            <person name="Deng X."/>
            <person name="Kuang T."/>
            <person name="Xiang C."/>
            <person name="Zhu J.K."/>
            <person name="Oliver M.J."/>
            <person name="He Y."/>
        </authorList>
    </citation>
    <scope>NUCLEOTIDE SEQUENCE [LARGE SCALE GENOMIC DNA]</scope>
    <source>
        <strain evidence="18">cv. XS01</strain>
    </source>
</reference>
<evidence type="ECO:0000256" key="12">
    <source>
        <dbReference type="ARBA" id="ARBA00048679"/>
    </source>
</evidence>
<keyword evidence="7" id="KW-0547">Nucleotide-binding</keyword>
<keyword evidence="6" id="KW-0479">Metal-binding</keyword>
<evidence type="ECO:0000256" key="11">
    <source>
        <dbReference type="ARBA" id="ARBA00047899"/>
    </source>
</evidence>
<dbReference type="GO" id="GO:0005524">
    <property type="term" value="F:ATP binding"/>
    <property type="evidence" value="ECO:0007669"/>
    <property type="project" value="UniProtKB-KW"/>
</dbReference>
<comment type="cofactor">
    <cofactor evidence="1">
        <name>Mg(2+)</name>
        <dbReference type="ChEBI" id="CHEBI:18420"/>
    </cofactor>
</comment>
<gene>
    <name evidence="17" type="ORF">F511_26420</name>
</gene>
<protein>
    <recommendedName>
        <fullName evidence="13">Serine/threonine-protein kinase RIO2</fullName>
        <ecNumber evidence="3">2.7.11.1</ecNumber>
    </recommendedName>
    <alternativeName>
        <fullName evidence="14">Serine/threonine-protein kinase rio2</fullName>
    </alternativeName>
</protein>
<dbReference type="FunFam" id="1.10.10.10:FF:000053">
    <property type="entry name" value="Serine/threonine-protein kinase RIO2"/>
    <property type="match status" value="1"/>
</dbReference>
<proteinExistence type="inferred from homology"/>
<dbReference type="GO" id="GO:0046872">
    <property type="term" value="F:metal ion binding"/>
    <property type="evidence" value="ECO:0007669"/>
    <property type="project" value="UniProtKB-KW"/>
</dbReference>
<dbReference type="SUPFAM" id="SSF46785">
    <property type="entry name" value="Winged helix' DNA-binding domain"/>
    <property type="match status" value="1"/>
</dbReference>
<evidence type="ECO:0000256" key="5">
    <source>
        <dbReference type="ARBA" id="ARBA00022679"/>
    </source>
</evidence>
<dbReference type="InterPro" id="IPR015285">
    <property type="entry name" value="RIO2_wHTH_N"/>
</dbReference>
<evidence type="ECO:0000259" key="16">
    <source>
        <dbReference type="SMART" id="SM00090"/>
    </source>
</evidence>
<evidence type="ECO:0000256" key="10">
    <source>
        <dbReference type="ARBA" id="ARBA00022842"/>
    </source>
</evidence>
<evidence type="ECO:0000256" key="4">
    <source>
        <dbReference type="ARBA" id="ARBA00022527"/>
    </source>
</evidence>
<dbReference type="GO" id="GO:0005829">
    <property type="term" value="C:cytosol"/>
    <property type="evidence" value="ECO:0007669"/>
    <property type="project" value="TreeGrafter"/>
</dbReference>
<name>A0A2Z7CAS1_9LAMI</name>
<dbReference type="Gene3D" id="3.30.200.20">
    <property type="entry name" value="Phosphorylase Kinase, domain 1"/>
    <property type="match status" value="1"/>
</dbReference>
<dbReference type="Proteomes" id="UP000250235">
    <property type="component" value="Unassembled WGS sequence"/>
</dbReference>
<dbReference type="AlphaFoldDB" id="A0A2Z7CAS1"/>
<evidence type="ECO:0000256" key="2">
    <source>
        <dbReference type="ARBA" id="ARBA00009196"/>
    </source>
</evidence>
<feature type="compositionally biased region" description="Basic residues" evidence="15">
    <location>
        <begin position="437"/>
        <end position="456"/>
    </location>
</feature>
<dbReference type="Pfam" id="PF09202">
    <property type="entry name" value="Rio2_N"/>
    <property type="match status" value="1"/>
</dbReference>
<dbReference type="EMBL" id="KQ997529">
    <property type="protein sequence ID" value="KZV44141.1"/>
    <property type="molecule type" value="Genomic_DNA"/>
</dbReference>
<keyword evidence="4" id="KW-0723">Serine/threonine-protein kinase</keyword>
<dbReference type="InterPro" id="IPR036388">
    <property type="entry name" value="WH-like_DNA-bd_sf"/>
</dbReference>
<dbReference type="EC" id="2.7.11.1" evidence="3"/>
<dbReference type="FunFam" id="3.30.200.20:FF:000052">
    <property type="entry name" value="Serine/threonine-protein kinase RIO2"/>
    <property type="match status" value="1"/>
</dbReference>
<feature type="domain" description="RIO kinase" evidence="16">
    <location>
        <begin position="64"/>
        <end position="291"/>
    </location>
</feature>
<keyword evidence="8 17" id="KW-0418">Kinase</keyword>
<evidence type="ECO:0000256" key="6">
    <source>
        <dbReference type="ARBA" id="ARBA00022723"/>
    </source>
</evidence>
<evidence type="ECO:0000256" key="8">
    <source>
        <dbReference type="ARBA" id="ARBA00022777"/>
    </source>
</evidence>
<dbReference type="SUPFAM" id="SSF56112">
    <property type="entry name" value="Protein kinase-like (PK-like)"/>
    <property type="match status" value="1"/>
</dbReference>
<comment type="catalytic activity">
    <reaction evidence="12">
        <text>L-seryl-[protein] + ATP = O-phospho-L-seryl-[protein] + ADP + H(+)</text>
        <dbReference type="Rhea" id="RHEA:17989"/>
        <dbReference type="Rhea" id="RHEA-COMP:9863"/>
        <dbReference type="Rhea" id="RHEA-COMP:11604"/>
        <dbReference type="ChEBI" id="CHEBI:15378"/>
        <dbReference type="ChEBI" id="CHEBI:29999"/>
        <dbReference type="ChEBI" id="CHEBI:30616"/>
        <dbReference type="ChEBI" id="CHEBI:83421"/>
        <dbReference type="ChEBI" id="CHEBI:456216"/>
        <dbReference type="EC" id="2.7.11.1"/>
    </reaction>
</comment>
<keyword evidence="10" id="KW-0460">Magnesium</keyword>